<accession>A0A1X7TC65</accession>
<evidence type="ECO:0000313" key="1">
    <source>
        <dbReference type="EnsemblMetazoa" id="Aqu2.1.12042_001"/>
    </source>
</evidence>
<dbReference type="AlphaFoldDB" id="A0A1X7TC65"/>
<reference evidence="1" key="1">
    <citation type="submission" date="2017-05" db="UniProtKB">
        <authorList>
            <consortium name="EnsemblMetazoa"/>
        </authorList>
    </citation>
    <scope>IDENTIFICATION</scope>
</reference>
<name>A0A1X7TC65_AMPQE</name>
<dbReference type="InParanoid" id="A0A1X7TC65"/>
<sequence length="310" mass="33997">MEALLHNCGFRSCLSNAPMSDTATEFENVEIGKLQALRSSLFGKNRLLDLTDVGSDLVKKKGSVVNPLRKKLIDDILKLDRCIKNNVMVPRVLLSGGTKSKEELEHSCSLRSSSTFKFLAPASSPPVFHDADGSVIDADRCSAKHAQQDGPHSVGNQDSLTIAEATSLHTSVKLLAREINRLSMDMDLVRIKVSEANSGSNASIMSALVSEINELKKLFRPPVPFPHIHTNFPGNIPQAQPNFPTAVMEESRSLQNESLSPLNINGEDTPHSVPISPYKIPICFLQFLGIVEDLLQQACIFKTWPQVMIS</sequence>
<proteinExistence type="predicted"/>
<organism evidence="1">
    <name type="scientific">Amphimedon queenslandica</name>
    <name type="common">Sponge</name>
    <dbReference type="NCBI Taxonomy" id="400682"/>
    <lineage>
        <taxon>Eukaryota</taxon>
        <taxon>Metazoa</taxon>
        <taxon>Porifera</taxon>
        <taxon>Demospongiae</taxon>
        <taxon>Heteroscleromorpha</taxon>
        <taxon>Haplosclerida</taxon>
        <taxon>Niphatidae</taxon>
        <taxon>Amphimedon</taxon>
    </lineage>
</organism>
<protein>
    <submittedName>
        <fullName evidence="1">Uncharacterized protein</fullName>
    </submittedName>
</protein>
<dbReference type="EnsemblMetazoa" id="Aqu2.1.12042_001">
    <property type="protein sequence ID" value="Aqu2.1.12042_001"/>
    <property type="gene ID" value="Aqu2.1.12042"/>
</dbReference>